<evidence type="ECO:0000313" key="2">
    <source>
        <dbReference type="Proteomes" id="UP000190868"/>
    </source>
</evidence>
<gene>
    <name evidence="1" type="ORF">CPIN18021_0254</name>
</gene>
<dbReference type="RefSeq" id="WP_078424222.1">
    <property type="nucleotide sequence ID" value="NZ_CP017258.1"/>
</dbReference>
<dbReference type="EMBL" id="CP017258">
    <property type="protein sequence ID" value="AQW87101.1"/>
    <property type="molecule type" value="Genomic_DNA"/>
</dbReference>
<organism evidence="1 2">
    <name type="scientific">Campylobacter pinnipediorum subsp. caledonicus</name>
    <dbReference type="NCBI Taxonomy" id="1874362"/>
    <lineage>
        <taxon>Bacteria</taxon>
        <taxon>Pseudomonadati</taxon>
        <taxon>Campylobacterota</taxon>
        <taxon>Epsilonproteobacteria</taxon>
        <taxon>Campylobacterales</taxon>
        <taxon>Campylobacteraceae</taxon>
        <taxon>Campylobacter</taxon>
    </lineage>
</organism>
<sequence length="170" mass="19974">MKKYFDKKEKRFVFDSYVTTDDGIFYLDRLSKEELNKIGLLPVVEVQINPDYQTVEYKEVDGEYVAQIIETKSIQEYTKEKLIQEFKDRAGEYLDKKAQEHGYDNILSASSYAGYENDFQEEGKAFGVWKSKVWKTGYMFLAEKEAQGVDPRDVDLEELFKQLPELELTK</sequence>
<accession>A0A1S6U5T9</accession>
<evidence type="ECO:0000313" key="1">
    <source>
        <dbReference type="EMBL" id="AQW87101.1"/>
    </source>
</evidence>
<protein>
    <submittedName>
        <fullName evidence="1">Uncharacterized protein</fullName>
    </submittedName>
</protein>
<name>A0A1S6U5T9_9BACT</name>
<reference evidence="2" key="1">
    <citation type="submission" date="2016-09" db="EMBL/GenBank/DDBJ databases">
        <title>Comparative genomics of the Campylobacter concisus group.</title>
        <authorList>
            <person name="Miller W.G."/>
            <person name="Yee E."/>
            <person name="Chapman M.H."/>
            <person name="Huynh S."/>
            <person name="Bono J.L."/>
            <person name="On S.L.W."/>
            <person name="StLeger J."/>
            <person name="Foster G."/>
            <person name="Parker C.T."/>
        </authorList>
    </citation>
    <scope>NUCLEOTIDE SEQUENCE [LARGE SCALE GENOMIC DNA]</scope>
    <source>
        <strain evidence="2">RM18021</strain>
    </source>
</reference>
<dbReference type="Proteomes" id="UP000190868">
    <property type="component" value="Chromosome"/>
</dbReference>
<dbReference type="AlphaFoldDB" id="A0A1S6U5T9"/>
<keyword evidence="2" id="KW-1185">Reference proteome</keyword>
<proteinExistence type="predicted"/>